<proteinExistence type="predicted"/>
<dbReference type="RefSeq" id="WP_380928498.1">
    <property type="nucleotide sequence ID" value="NZ_JBHUGS010000002.1"/>
</dbReference>
<feature type="domain" description="PPM-type phosphatase" evidence="1">
    <location>
        <begin position="34"/>
        <end position="242"/>
    </location>
</feature>
<reference evidence="3" key="1">
    <citation type="journal article" date="2019" name="Int. J. Syst. Evol. Microbiol.">
        <title>The Global Catalogue of Microorganisms (GCM) 10K type strain sequencing project: providing services to taxonomists for standard genome sequencing and annotation.</title>
        <authorList>
            <consortium name="The Broad Institute Genomics Platform"/>
            <consortium name="The Broad Institute Genome Sequencing Center for Infectious Disease"/>
            <person name="Wu L."/>
            <person name="Ma J."/>
        </authorList>
    </citation>
    <scope>NUCLEOTIDE SEQUENCE [LARGE SCALE GENOMIC DNA]</scope>
    <source>
        <strain evidence="3">CGMCC 1.12702</strain>
    </source>
</reference>
<gene>
    <name evidence="2" type="ORF">ACFSGX_06570</name>
</gene>
<dbReference type="InterPro" id="IPR001932">
    <property type="entry name" value="PPM-type_phosphatase-like_dom"/>
</dbReference>
<comment type="caution">
    <text evidence="2">The sequence shown here is derived from an EMBL/GenBank/DDBJ whole genome shotgun (WGS) entry which is preliminary data.</text>
</comment>
<protein>
    <recommendedName>
        <fullName evidence="1">PPM-type phosphatase domain-containing protein</fullName>
    </recommendedName>
</protein>
<accession>A0ABW4TV45</accession>
<dbReference type="Gene3D" id="3.60.40.10">
    <property type="entry name" value="PPM-type phosphatase domain"/>
    <property type="match status" value="1"/>
</dbReference>
<keyword evidence="3" id="KW-1185">Reference proteome</keyword>
<dbReference type="Proteomes" id="UP001597400">
    <property type="component" value="Unassembled WGS sequence"/>
</dbReference>
<sequence>MPIGYDTSIAMGLSKGMTMLTVDLTICDGPGPVNEDVVGHHGNAAWVIDGATGVGAALLESPSDAAWLAQTANDFIVEGLSEDPAQPTRDLLHTVIIRCATALALASAQRRIADEPHELPSAAFAMVRVLNNRAEITTLADCRVAAVDDSGTARLYGQSPLGAIEARTLETVRAIRTANPDIAPDALRALLLPVLRENRRMLNRNGGYWALGTEPAAADHLWQTTLPLRPGQRFAIASDGFLRPIELFDTATPANLLAIASPADATGWLDQLRHRERQVDRDDRYTRVKMHDDASLLVCTWRSPENVTNIIPKFDRYA</sequence>
<evidence type="ECO:0000259" key="1">
    <source>
        <dbReference type="Pfam" id="PF13672"/>
    </source>
</evidence>
<dbReference type="SUPFAM" id="SSF81606">
    <property type="entry name" value="PP2C-like"/>
    <property type="match status" value="1"/>
</dbReference>
<organism evidence="2 3">
    <name type="scientific">Sphingomonas arantia</name>
    <dbReference type="NCBI Taxonomy" id="1460676"/>
    <lineage>
        <taxon>Bacteria</taxon>
        <taxon>Pseudomonadati</taxon>
        <taxon>Pseudomonadota</taxon>
        <taxon>Alphaproteobacteria</taxon>
        <taxon>Sphingomonadales</taxon>
        <taxon>Sphingomonadaceae</taxon>
        <taxon>Sphingomonas</taxon>
    </lineage>
</organism>
<evidence type="ECO:0000313" key="3">
    <source>
        <dbReference type="Proteomes" id="UP001597400"/>
    </source>
</evidence>
<dbReference type="Pfam" id="PF13672">
    <property type="entry name" value="PP2C_2"/>
    <property type="match status" value="1"/>
</dbReference>
<evidence type="ECO:0000313" key="2">
    <source>
        <dbReference type="EMBL" id="MFD1950428.1"/>
    </source>
</evidence>
<dbReference type="EMBL" id="JBHUGS010000002">
    <property type="protein sequence ID" value="MFD1950428.1"/>
    <property type="molecule type" value="Genomic_DNA"/>
</dbReference>
<name>A0ABW4TV45_9SPHN</name>
<dbReference type="InterPro" id="IPR036457">
    <property type="entry name" value="PPM-type-like_dom_sf"/>
</dbReference>